<dbReference type="PhylomeDB" id="A0A0G4I6C1"/>
<feature type="domain" description="Metallo-beta-lactamase" evidence="1">
    <location>
        <begin position="72"/>
        <end position="262"/>
    </location>
</feature>
<gene>
    <name evidence="2" type="ORF">Cvel_11369</name>
</gene>
<dbReference type="PIRSF" id="PIRSF038896">
    <property type="entry name" value="NAPE-PLD"/>
    <property type="match status" value="1"/>
</dbReference>
<evidence type="ECO:0000313" key="2">
    <source>
        <dbReference type="EMBL" id="CEM52583.1"/>
    </source>
</evidence>
<dbReference type="GO" id="GO:0005737">
    <property type="term" value="C:cytoplasm"/>
    <property type="evidence" value="ECO:0007669"/>
    <property type="project" value="TreeGrafter"/>
</dbReference>
<dbReference type="GO" id="GO:0070290">
    <property type="term" value="F:N-acylphosphatidylethanolamine-specific phospholipase D activity"/>
    <property type="evidence" value="ECO:0007669"/>
    <property type="project" value="InterPro"/>
</dbReference>
<accession>A0A0G4I6C1</accession>
<name>A0A0G4I6C1_9ALVE</name>
<dbReference type="VEuPathDB" id="CryptoDB:Cvel_11369"/>
<evidence type="ECO:0000259" key="1">
    <source>
        <dbReference type="Pfam" id="PF12706"/>
    </source>
</evidence>
<dbReference type="PANTHER" id="PTHR15032:SF4">
    <property type="entry name" value="N-ACYL-PHOSPHATIDYLETHANOLAMINE-HYDROLYZING PHOSPHOLIPASE D"/>
    <property type="match status" value="1"/>
</dbReference>
<dbReference type="InterPro" id="IPR036866">
    <property type="entry name" value="RibonucZ/Hydroxyglut_hydro"/>
</dbReference>
<sequence>MRRFTNPGLNPAKPTPYEVCKFLLTRRHRPWPKWTDYPKKAPPPLRVPAIARETRMTYVSHSTCLIQTGGLNVITDPVFGHRIGPFGILGHRRHHDPGVSFEDLPDIDLCLLSHDHFDHLELPSVKRIAAQKRGGGDHQRRLTVCTGLGVKRRLPNFPSLKVHEMDWSGRYLIDKNTTLWGSFLIKTPDHVVFFAGDTGYNQKHFFAIRDRLKSVGRVIDLALLPIGCFSPEWFQRDFHMSPDDAVAAHRDLGALKSVSIHFETFQLAEESPREATDRLVDAKKRRGLQLHEFVTLSPGDHVVLKSL</sequence>
<dbReference type="Gene3D" id="3.60.15.10">
    <property type="entry name" value="Ribonuclease Z/Hydroxyacylglutathione hydrolase-like"/>
    <property type="match status" value="1"/>
</dbReference>
<dbReference type="InterPro" id="IPR024884">
    <property type="entry name" value="NAPE-PLD"/>
</dbReference>
<organism evidence="2">
    <name type="scientific">Chromera velia CCMP2878</name>
    <dbReference type="NCBI Taxonomy" id="1169474"/>
    <lineage>
        <taxon>Eukaryota</taxon>
        <taxon>Sar</taxon>
        <taxon>Alveolata</taxon>
        <taxon>Colpodellida</taxon>
        <taxon>Chromeraceae</taxon>
        <taxon>Chromera</taxon>
    </lineage>
</organism>
<dbReference type="SUPFAM" id="SSF56281">
    <property type="entry name" value="Metallo-hydrolase/oxidoreductase"/>
    <property type="match status" value="1"/>
</dbReference>
<reference evidence="2" key="1">
    <citation type="submission" date="2014-11" db="EMBL/GenBank/DDBJ databases">
        <authorList>
            <person name="Otto D Thomas"/>
            <person name="Naeem Raeece"/>
        </authorList>
    </citation>
    <scope>NUCLEOTIDE SEQUENCE</scope>
</reference>
<proteinExistence type="predicted"/>
<dbReference type="AlphaFoldDB" id="A0A0G4I6C1"/>
<dbReference type="InterPro" id="IPR001279">
    <property type="entry name" value="Metallo-B-lactamas"/>
</dbReference>
<dbReference type="Pfam" id="PF12706">
    <property type="entry name" value="Lactamase_B_2"/>
    <property type="match status" value="1"/>
</dbReference>
<dbReference type="PANTHER" id="PTHR15032">
    <property type="entry name" value="N-ACYL-PHOSPHATIDYLETHANOLAMINE-HYDROLYZING PHOSPHOLIPASE D"/>
    <property type="match status" value="1"/>
</dbReference>
<dbReference type="EMBL" id="CDMZ01005291">
    <property type="protein sequence ID" value="CEM52583.1"/>
    <property type="molecule type" value="Genomic_DNA"/>
</dbReference>
<protein>
    <recommendedName>
        <fullName evidence="1">Metallo-beta-lactamase domain-containing protein</fullName>
    </recommendedName>
</protein>
<dbReference type="GO" id="GO:0008270">
    <property type="term" value="F:zinc ion binding"/>
    <property type="evidence" value="ECO:0007669"/>
    <property type="project" value="InterPro"/>
</dbReference>